<dbReference type="AlphaFoldDB" id="A0A0L0N2D9"/>
<reference evidence="1 2" key="1">
    <citation type="journal article" date="2015" name="BMC Genomics">
        <title>The genome of the truffle-parasite Tolypocladium ophioglossoides and the evolution of antifungal peptaibiotics.</title>
        <authorList>
            <person name="Quandt C.A."/>
            <person name="Bushley K.E."/>
            <person name="Spatafora J.W."/>
        </authorList>
    </citation>
    <scope>NUCLEOTIDE SEQUENCE [LARGE SCALE GENOMIC DNA]</scope>
    <source>
        <strain evidence="1 2">CBS 100239</strain>
    </source>
</reference>
<dbReference type="SUPFAM" id="SSF51197">
    <property type="entry name" value="Clavaminate synthase-like"/>
    <property type="match status" value="1"/>
</dbReference>
<evidence type="ECO:0000313" key="2">
    <source>
        <dbReference type="Proteomes" id="UP000036947"/>
    </source>
</evidence>
<sequence>MEEAKAHLQEHGWVKIPCVLTENEAAHALDRLWKAKEASEACGEGTFQPILDPNPSNVRVFYLPELDKLFLDMLTHPTGIELTKSLLGEKFLVSNFSANIARPGSQSMALHSDQSIVLPAPWLDIWAVNVVWCLTQVTKENGATLYIPGSNKWTRWEDVPDNAPELLVPFEADAGDIIVLDGRLWHTSGSNTTKDEDRAILFAYYSAPYMRQLVNWTAKLSGEFQQALSPELKELFGLSHVGYVVKGDLRYMASQYPGKPNGEPMGI</sequence>
<name>A0A0L0N2D9_TOLOC</name>
<proteinExistence type="predicted"/>
<dbReference type="InterPro" id="IPR008775">
    <property type="entry name" value="Phytyl_CoA_dOase-like"/>
</dbReference>
<dbReference type="STRING" id="1163406.A0A0L0N2D9"/>
<protein>
    <recommendedName>
        <fullName evidence="3">Dioxygenase</fullName>
    </recommendedName>
</protein>
<dbReference type="Gene3D" id="2.60.120.620">
    <property type="entry name" value="q2cbj1_9rhob like domain"/>
    <property type="match status" value="1"/>
</dbReference>
<evidence type="ECO:0000313" key="1">
    <source>
        <dbReference type="EMBL" id="KND88293.1"/>
    </source>
</evidence>
<keyword evidence="2" id="KW-1185">Reference proteome</keyword>
<dbReference type="PANTHER" id="PTHR37563">
    <property type="entry name" value="PHYTANOYL-COA DIOXYGENASE FAMILY PROTEIN (AFU_ORTHOLOGUE AFUA_2G03330)"/>
    <property type="match status" value="1"/>
</dbReference>
<dbReference type="Proteomes" id="UP000036947">
    <property type="component" value="Unassembled WGS sequence"/>
</dbReference>
<accession>A0A0L0N2D9</accession>
<evidence type="ECO:0008006" key="3">
    <source>
        <dbReference type="Google" id="ProtNLM"/>
    </source>
</evidence>
<organism evidence="1 2">
    <name type="scientific">Tolypocladium ophioglossoides (strain CBS 100239)</name>
    <name type="common">Snaketongue truffleclub</name>
    <name type="synonym">Elaphocordyceps ophioglossoides</name>
    <dbReference type="NCBI Taxonomy" id="1163406"/>
    <lineage>
        <taxon>Eukaryota</taxon>
        <taxon>Fungi</taxon>
        <taxon>Dikarya</taxon>
        <taxon>Ascomycota</taxon>
        <taxon>Pezizomycotina</taxon>
        <taxon>Sordariomycetes</taxon>
        <taxon>Hypocreomycetidae</taxon>
        <taxon>Hypocreales</taxon>
        <taxon>Ophiocordycipitaceae</taxon>
        <taxon>Tolypocladium</taxon>
    </lineage>
</organism>
<dbReference type="InterPro" id="IPR051961">
    <property type="entry name" value="Fungal_Metabolite_Diox"/>
</dbReference>
<dbReference type="EMBL" id="LFRF01000027">
    <property type="protein sequence ID" value="KND88293.1"/>
    <property type="molecule type" value="Genomic_DNA"/>
</dbReference>
<dbReference type="PANTHER" id="PTHR37563:SF2">
    <property type="entry name" value="PHYTANOYL-COA DIOXYGENASE FAMILY PROTEIN (AFU_ORTHOLOGUE AFUA_2G03330)"/>
    <property type="match status" value="1"/>
</dbReference>
<gene>
    <name evidence="1" type="ORF">TOPH_07097</name>
</gene>
<dbReference type="OrthoDB" id="445007at2759"/>
<comment type="caution">
    <text evidence="1">The sequence shown here is derived from an EMBL/GenBank/DDBJ whole genome shotgun (WGS) entry which is preliminary data.</text>
</comment>
<dbReference type="Pfam" id="PF05721">
    <property type="entry name" value="PhyH"/>
    <property type="match status" value="1"/>
</dbReference>